<reference evidence="2 3" key="1">
    <citation type="journal article" date="2015" name="Nature">
        <title>rRNA introns, odd ribosomes, and small enigmatic genomes across a large radiation of phyla.</title>
        <authorList>
            <person name="Brown C.T."/>
            <person name="Hug L.A."/>
            <person name="Thomas B.C."/>
            <person name="Sharon I."/>
            <person name="Castelle C.J."/>
            <person name="Singh A."/>
            <person name="Wilkins M.J."/>
            <person name="Williams K.H."/>
            <person name="Banfield J.F."/>
        </authorList>
    </citation>
    <scope>NUCLEOTIDE SEQUENCE [LARGE SCALE GENOMIC DNA]</scope>
</reference>
<gene>
    <name evidence="2" type="ORF">UU12_C0035G0006</name>
</gene>
<protein>
    <recommendedName>
        <fullName evidence="1">ATPase AAA-type core domain-containing protein</fullName>
    </recommendedName>
</protein>
<dbReference type="Pfam" id="PF00004">
    <property type="entry name" value="AAA"/>
    <property type="match status" value="1"/>
</dbReference>
<proteinExistence type="predicted"/>
<sequence length="547" mass="61726">MVEIHSDQRDILKHLGSPKTEVLSVVQKDKLGIFTGSPMFSDLTEITRSASQIEETRSLLKYLVEMRNADPKTKREVNLEGYRSVVLYDNESDPDDTGRYLEVEFSIPRGLQINKDLLNDLNEYYAREASNEESGTSEKVAKEEGELPGFAYIRAWDYDQLDKRVLRVVQVKKDGLVNEKYKVIENRRLQRRKNPETKKVIMRFNIKYRTNTTEIDLYFLGVLLSDILSGRVKYAPKKEEIGSVGTNYKNEVSAVMAVLNMGRYKDMSLDSLPGMGEIAETVKTHLLEPLGEGRIEDAQDIMIVGTPGTGKTALTTAFSRIDNGCALVSIPAKVFLETGKQIIETVANFYDRYGIYTALVLQDAESLFTNTLVVGSEGSGAPVDPNKRQFVLELLGGERKAQAKFLLTINKPGYIDEALRRRFLSIYFGLPKNEDHQKITEACLDRSFSGEYFNAFRNLALPLITSESYGYPPAFTAKLCEMLVSPVSKLNGHSNDAEVIQILINSCSIKLKHGYPIKEIRDLDQVARRMTLQMDGNNGERKQSQFE</sequence>
<comment type="caution">
    <text evidence="2">The sequence shown here is derived from an EMBL/GenBank/DDBJ whole genome shotgun (WGS) entry which is preliminary data.</text>
</comment>
<dbReference type="EMBL" id="LBZK01000035">
    <property type="protein sequence ID" value="KKR69868.1"/>
    <property type="molecule type" value="Genomic_DNA"/>
</dbReference>
<feature type="domain" description="ATPase AAA-type core" evidence="1">
    <location>
        <begin position="301"/>
        <end position="426"/>
    </location>
</feature>
<dbReference type="AlphaFoldDB" id="A0A0G0SYH9"/>
<dbReference type="STRING" id="1618563.UU12_C0035G0006"/>
<name>A0A0G0SYH9_9BACT</name>
<dbReference type="InterPro" id="IPR003959">
    <property type="entry name" value="ATPase_AAA_core"/>
</dbReference>
<evidence type="ECO:0000313" key="3">
    <source>
        <dbReference type="Proteomes" id="UP000034562"/>
    </source>
</evidence>
<accession>A0A0G0SYH9</accession>
<dbReference type="InterPro" id="IPR027417">
    <property type="entry name" value="P-loop_NTPase"/>
</dbReference>
<dbReference type="SUPFAM" id="SSF52540">
    <property type="entry name" value="P-loop containing nucleoside triphosphate hydrolases"/>
    <property type="match status" value="1"/>
</dbReference>
<dbReference type="GO" id="GO:0005524">
    <property type="term" value="F:ATP binding"/>
    <property type="evidence" value="ECO:0007669"/>
    <property type="project" value="InterPro"/>
</dbReference>
<evidence type="ECO:0000313" key="2">
    <source>
        <dbReference type="EMBL" id="KKR69868.1"/>
    </source>
</evidence>
<dbReference type="Gene3D" id="3.40.50.300">
    <property type="entry name" value="P-loop containing nucleotide triphosphate hydrolases"/>
    <property type="match status" value="1"/>
</dbReference>
<dbReference type="Proteomes" id="UP000034562">
    <property type="component" value="Unassembled WGS sequence"/>
</dbReference>
<dbReference type="GO" id="GO:0016887">
    <property type="term" value="F:ATP hydrolysis activity"/>
    <property type="evidence" value="ECO:0007669"/>
    <property type="project" value="InterPro"/>
</dbReference>
<organism evidence="2 3">
    <name type="scientific">Candidatus Woesebacteria bacterium GW2011_GWA2_40_7b</name>
    <dbReference type="NCBI Taxonomy" id="1618563"/>
    <lineage>
        <taxon>Bacteria</taxon>
        <taxon>Candidatus Woeseibacteriota</taxon>
    </lineage>
</organism>
<evidence type="ECO:0000259" key="1">
    <source>
        <dbReference type="Pfam" id="PF00004"/>
    </source>
</evidence>